<keyword evidence="3 6" id="KW-0067">ATP-binding</keyword>
<keyword evidence="2 6" id="KW-0547">Nucleotide-binding</keyword>
<dbReference type="InterPro" id="IPR004753">
    <property type="entry name" value="MreB"/>
</dbReference>
<evidence type="ECO:0000256" key="1">
    <source>
        <dbReference type="ARBA" id="ARBA00022490"/>
    </source>
</evidence>
<keyword evidence="8" id="KW-1185">Reference proteome</keyword>
<dbReference type="NCBIfam" id="NF010539">
    <property type="entry name" value="PRK13927.1"/>
    <property type="match status" value="1"/>
</dbReference>
<evidence type="ECO:0000256" key="2">
    <source>
        <dbReference type="ARBA" id="ARBA00022741"/>
    </source>
</evidence>
<evidence type="ECO:0000313" key="8">
    <source>
        <dbReference type="Proteomes" id="UP001652461"/>
    </source>
</evidence>
<dbReference type="Pfam" id="PF06723">
    <property type="entry name" value="MreB_Mbl"/>
    <property type="match status" value="1"/>
</dbReference>
<dbReference type="InterPro" id="IPR043129">
    <property type="entry name" value="ATPase_NBD"/>
</dbReference>
<dbReference type="EMBL" id="JAOQKC010000003">
    <property type="protein sequence ID" value="MCU6695863.1"/>
    <property type="molecule type" value="Genomic_DNA"/>
</dbReference>
<evidence type="ECO:0000256" key="5">
    <source>
        <dbReference type="ARBA" id="ARBA00023458"/>
    </source>
</evidence>
<comment type="caution">
    <text evidence="6">Lacks conserved residue(s) required for the propagation of feature annotation.</text>
</comment>
<evidence type="ECO:0000313" key="7">
    <source>
        <dbReference type="EMBL" id="MCU6695863.1"/>
    </source>
</evidence>
<protein>
    <recommendedName>
        <fullName evidence="6">Cell shape-determining protein MreB</fullName>
    </recommendedName>
</protein>
<comment type="subcellular location">
    <subcellularLocation>
        <location evidence="6">Cytoplasm</location>
    </subcellularLocation>
    <text evidence="6">Membrane-associated.</text>
</comment>
<evidence type="ECO:0000256" key="6">
    <source>
        <dbReference type="HAMAP-Rule" id="MF_02207"/>
    </source>
</evidence>
<keyword evidence="4 6" id="KW-0133">Cell shape</keyword>
<gene>
    <name evidence="6" type="primary">mreB</name>
    <name evidence="7" type="ORF">OCV63_02995</name>
</gene>
<dbReference type="RefSeq" id="WP_158361945.1">
    <property type="nucleotide sequence ID" value="NZ_JAOQKC010000003.1"/>
</dbReference>
<feature type="binding site" evidence="6">
    <location>
        <begin position="201"/>
        <end position="204"/>
    </location>
    <ligand>
        <name>ATP</name>
        <dbReference type="ChEBI" id="CHEBI:30616"/>
    </ligand>
</feature>
<dbReference type="Gene3D" id="3.30.420.40">
    <property type="match status" value="2"/>
</dbReference>
<sequence>MSAQSFGCDFGTSSIKIYSKESDTIYCEKNMVAIEEKKGMISYGDEAFEMHEKAPSNIEVLYPMSFGTVASITYMQEFLKAFLETHTKGSLKGAEFVVALPTDVQDRVFSTLIQGTGLKSRNIQMIDKPVAAGLGLGLDVTQSQGIMIVDVGADTTEISILSLGGTVTSKLIKNGGNKIDEAIANAIRREYGYFIGNKTAEILKNELGYQPGDTTSKREICGRNMALGLPALLEITADFVANAIAENLKSIVDAIKVILERTPPELGVDIIRNGIFLTGGVANLKGLDKLIADATNIKVNLVDKPEECVARGLERVIKEKKFKNLTFVTKEQNYN</sequence>
<comment type="function">
    <text evidence="6">Forms membrane-associated dynamic filaments that are essential for cell shape determination. Acts by regulating cell wall synthesis and cell elongation, and thus cell shape. A feedback loop between cell geometry and MreB localization may maintain elongated cell shape by targeting cell wall growth to regions of negative cell wall curvature.</text>
</comment>
<reference evidence="7 8" key="1">
    <citation type="journal article" date="2021" name="ISME Commun">
        <title>Automated analysis of genomic sequences facilitates high-throughput and comprehensive description of bacteria.</title>
        <authorList>
            <person name="Hitch T.C.A."/>
        </authorList>
    </citation>
    <scope>NUCLEOTIDE SEQUENCE [LARGE SCALE GENOMIC DNA]</scope>
    <source>
        <strain evidence="7 8">Sanger_04</strain>
    </source>
</reference>
<dbReference type="SUPFAM" id="SSF53067">
    <property type="entry name" value="Actin-like ATPase domain"/>
    <property type="match status" value="2"/>
</dbReference>
<dbReference type="PRINTS" id="PR01652">
    <property type="entry name" value="SHAPEPROTEIN"/>
</dbReference>
<dbReference type="PANTHER" id="PTHR42749">
    <property type="entry name" value="CELL SHAPE-DETERMINING PROTEIN MREB"/>
    <property type="match status" value="1"/>
</dbReference>
<evidence type="ECO:0000256" key="4">
    <source>
        <dbReference type="ARBA" id="ARBA00022960"/>
    </source>
</evidence>
<comment type="subunit">
    <text evidence="6">Forms polymers.</text>
</comment>
<name>A0ABT2RU72_9FIRM</name>
<dbReference type="HAMAP" id="MF_02207">
    <property type="entry name" value="MreB"/>
    <property type="match status" value="1"/>
</dbReference>
<dbReference type="Proteomes" id="UP001652461">
    <property type="component" value="Unassembled WGS sequence"/>
</dbReference>
<dbReference type="InterPro" id="IPR056546">
    <property type="entry name" value="MreB_MamK-like"/>
</dbReference>
<comment type="similarity">
    <text evidence="5 6">Belongs to the FtsA/MreB family.</text>
</comment>
<comment type="caution">
    <text evidence="7">The sequence shown here is derived from an EMBL/GenBank/DDBJ whole genome shotgun (WGS) entry which is preliminary data.</text>
</comment>
<keyword evidence="1 6" id="KW-0963">Cytoplasm</keyword>
<dbReference type="PANTHER" id="PTHR42749:SF1">
    <property type="entry name" value="CELL SHAPE-DETERMINING PROTEIN MREB"/>
    <property type="match status" value="1"/>
</dbReference>
<accession>A0ABT2RU72</accession>
<evidence type="ECO:0000256" key="3">
    <source>
        <dbReference type="ARBA" id="ARBA00022840"/>
    </source>
</evidence>
<proteinExistence type="inferred from homology"/>
<organism evidence="7 8">
    <name type="scientific">Laedolimicola ammoniilytica</name>
    <dbReference type="NCBI Taxonomy" id="2981771"/>
    <lineage>
        <taxon>Bacteria</taxon>
        <taxon>Bacillati</taxon>
        <taxon>Bacillota</taxon>
        <taxon>Clostridia</taxon>
        <taxon>Lachnospirales</taxon>
        <taxon>Lachnospiraceae</taxon>
        <taxon>Laedolimicola</taxon>
    </lineage>
</organism>